<dbReference type="Gene3D" id="1.25.40.10">
    <property type="entry name" value="Tetratricopeptide repeat domain"/>
    <property type="match status" value="5"/>
</dbReference>
<comment type="caution">
    <text evidence="4">The sequence shown here is derived from an EMBL/GenBank/DDBJ whole genome shotgun (WGS) entry which is preliminary data.</text>
</comment>
<dbReference type="InterPro" id="IPR046960">
    <property type="entry name" value="PPR_At4g14850-like_plant"/>
</dbReference>
<dbReference type="AlphaFoldDB" id="A0A328E1Z1"/>
<proteinExistence type="inferred from homology"/>
<evidence type="ECO:0000256" key="2">
    <source>
        <dbReference type="ARBA" id="ARBA00022737"/>
    </source>
</evidence>
<evidence type="ECO:0000256" key="1">
    <source>
        <dbReference type="ARBA" id="ARBA00006643"/>
    </source>
</evidence>
<comment type="similarity">
    <text evidence="1">Belongs to the PPR family. PCMP-H subfamily.</text>
</comment>
<dbReference type="InterPro" id="IPR046848">
    <property type="entry name" value="E_motif"/>
</dbReference>
<dbReference type="InterPro" id="IPR011990">
    <property type="entry name" value="TPR-like_helical_dom_sf"/>
</dbReference>
<name>A0A328E1Z1_9ASTE</name>
<keyword evidence="5" id="KW-1185">Reference proteome</keyword>
<evidence type="ECO:0000313" key="5">
    <source>
        <dbReference type="Proteomes" id="UP000249390"/>
    </source>
</evidence>
<evidence type="ECO:0000256" key="3">
    <source>
        <dbReference type="PROSITE-ProRule" id="PRU00708"/>
    </source>
</evidence>
<dbReference type="PANTHER" id="PTHR47926">
    <property type="entry name" value="PENTATRICOPEPTIDE REPEAT-CONTAINING PROTEIN"/>
    <property type="match status" value="1"/>
</dbReference>
<dbReference type="PANTHER" id="PTHR47926:SF374">
    <property type="entry name" value="PENTATRICOPEPTIDE REPEAT-CONTAINING PROTEIN"/>
    <property type="match status" value="1"/>
</dbReference>
<accession>A0A328E1Z1</accession>
<dbReference type="PROSITE" id="PS51375">
    <property type="entry name" value="PPR"/>
    <property type="match status" value="3"/>
</dbReference>
<dbReference type="FunFam" id="1.25.40.10:FF:000690">
    <property type="entry name" value="Pentatricopeptide repeat-containing protein"/>
    <property type="match status" value="1"/>
</dbReference>
<dbReference type="EMBL" id="NQVE01000060">
    <property type="protein sequence ID" value="RAL50461.1"/>
    <property type="molecule type" value="Genomic_DNA"/>
</dbReference>
<dbReference type="Pfam" id="PF13041">
    <property type="entry name" value="PPR_2"/>
    <property type="match status" value="1"/>
</dbReference>
<dbReference type="GO" id="GO:0009451">
    <property type="term" value="P:RNA modification"/>
    <property type="evidence" value="ECO:0007669"/>
    <property type="project" value="InterPro"/>
</dbReference>
<evidence type="ECO:0008006" key="6">
    <source>
        <dbReference type="Google" id="ProtNLM"/>
    </source>
</evidence>
<evidence type="ECO:0000313" key="4">
    <source>
        <dbReference type="EMBL" id="RAL50461.1"/>
    </source>
</evidence>
<dbReference type="NCBIfam" id="TIGR00756">
    <property type="entry name" value="PPR"/>
    <property type="match status" value="5"/>
</dbReference>
<reference evidence="4 5" key="1">
    <citation type="submission" date="2018-06" db="EMBL/GenBank/DDBJ databases">
        <title>The Genome of Cuscuta australis (Dodder) Provides Insight into the Evolution of Plant Parasitism.</title>
        <authorList>
            <person name="Liu H."/>
        </authorList>
    </citation>
    <scope>NUCLEOTIDE SEQUENCE [LARGE SCALE GENOMIC DNA]</scope>
    <source>
        <strain evidence="5">cv. Yunnan</strain>
        <tissue evidence="4">Vines</tissue>
    </source>
</reference>
<dbReference type="FunFam" id="1.25.40.10:FF:000196">
    <property type="entry name" value="Pentatricopeptide repeat-containing protein At4g14850"/>
    <property type="match status" value="1"/>
</dbReference>
<dbReference type="GO" id="GO:0003729">
    <property type="term" value="F:mRNA binding"/>
    <property type="evidence" value="ECO:0007669"/>
    <property type="project" value="UniProtKB-ARBA"/>
</dbReference>
<sequence>MNATAARCLAGRLNRPFPHFIFPIRAFYGNSLSPPPQAKNPFLDNAVSISLQLSYCGKEGNLRLGNCIHAFTIKTPVLADLYSQNSIRVLNSILAMYARCGELHDAVKVFENMPVRDTVSWNSMISGFIRNGELEMGFEYFKDLMTLGVGLFDHASLTTILSACDKAQLLSVIRMVHGLVFLSGYEMVVSVGNALVTAYFRCRCLDSGMRVFNEMVEKNVITWTAVISGLAQNEFCEESLRLFDEFRRESVVPNHLTYLSALLACSGIQALMKGKQIHAIVLKLGFQPNPSMESALMDMYSKCGIVEDVWRIFESAEVLDIVSLTVILVGFVQNGFEKDALQIFIKIIKSGIDIDANLLSSIFGVFGSDTLLNLGKQVHSLIIKKGFLTNPFIGNGLINMYSKCGELHESVIVFDQMHLRNPVSWNSLIAAFARHGNGFRALDLYEEMISAGVEPTDVTFLSLLHACSHVGLVEKGMEFFKSMQTVYGMIPRMEHYASVVDMLGRSGLLNEAKCFIERLPTKPDVQVWQALLGACSFHGNTDIGMHAAQQWLLASPDDTPIPYVLLANIHSSKKQWKERATIIKKMKETRISKETGISWIEIAKKVHNFVVCDQMHPQCETIYRALLELYRHMGDEGQVLNKKPLSHMDCDEYEMSRIFNVSN</sequence>
<feature type="repeat" description="PPR" evidence="3">
    <location>
        <begin position="421"/>
        <end position="455"/>
    </location>
</feature>
<dbReference type="Pfam" id="PF20431">
    <property type="entry name" value="E_motif"/>
    <property type="match status" value="1"/>
</dbReference>
<protein>
    <recommendedName>
        <fullName evidence="6">DYW domain-containing protein</fullName>
    </recommendedName>
</protein>
<dbReference type="InterPro" id="IPR002885">
    <property type="entry name" value="PPR_rpt"/>
</dbReference>
<feature type="repeat" description="PPR" evidence="3">
    <location>
        <begin position="117"/>
        <end position="151"/>
    </location>
</feature>
<keyword evidence="2" id="KW-0677">Repeat</keyword>
<organism evidence="4 5">
    <name type="scientific">Cuscuta australis</name>
    <dbReference type="NCBI Taxonomy" id="267555"/>
    <lineage>
        <taxon>Eukaryota</taxon>
        <taxon>Viridiplantae</taxon>
        <taxon>Streptophyta</taxon>
        <taxon>Embryophyta</taxon>
        <taxon>Tracheophyta</taxon>
        <taxon>Spermatophyta</taxon>
        <taxon>Magnoliopsida</taxon>
        <taxon>eudicotyledons</taxon>
        <taxon>Gunneridae</taxon>
        <taxon>Pentapetalae</taxon>
        <taxon>asterids</taxon>
        <taxon>lamiids</taxon>
        <taxon>Solanales</taxon>
        <taxon>Convolvulaceae</taxon>
        <taxon>Cuscuteae</taxon>
        <taxon>Cuscuta</taxon>
        <taxon>Cuscuta subgen. Grammica</taxon>
        <taxon>Cuscuta sect. Cleistogrammica</taxon>
    </lineage>
</organism>
<dbReference type="Proteomes" id="UP000249390">
    <property type="component" value="Unassembled WGS sequence"/>
</dbReference>
<dbReference type="Pfam" id="PF01535">
    <property type="entry name" value="PPR"/>
    <property type="match status" value="6"/>
</dbReference>
<gene>
    <name evidence="4" type="ORF">DM860_016928</name>
</gene>
<feature type="repeat" description="PPR" evidence="3">
    <location>
        <begin position="219"/>
        <end position="253"/>
    </location>
</feature>